<keyword evidence="2" id="KW-1185">Reference proteome</keyword>
<name>A0A9P5XKS5_9AGAR</name>
<dbReference type="Proteomes" id="UP000807342">
    <property type="component" value="Unassembled WGS sequence"/>
</dbReference>
<protein>
    <submittedName>
        <fullName evidence="1">Uncharacterized protein</fullName>
    </submittedName>
</protein>
<accession>A0A9P5XKS5</accession>
<reference evidence="1" key="1">
    <citation type="submission" date="2020-11" db="EMBL/GenBank/DDBJ databases">
        <authorList>
            <consortium name="DOE Joint Genome Institute"/>
            <person name="Ahrendt S."/>
            <person name="Riley R."/>
            <person name="Andreopoulos W."/>
            <person name="Labutti K."/>
            <person name="Pangilinan J."/>
            <person name="Ruiz-Duenas F.J."/>
            <person name="Barrasa J.M."/>
            <person name="Sanchez-Garcia M."/>
            <person name="Camarero S."/>
            <person name="Miyauchi S."/>
            <person name="Serrano A."/>
            <person name="Linde D."/>
            <person name="Babiker R."/>
            <person name="Drula E."/>
            <person name="Ayuso-Fernandez I."/>
            <person name="Pacheco R."/>
            <person name="Padilla G."/>
            <person name="Ferreira P."/>
            <person name="Barriuso J."/>
            <person name="Kellner H."/>
            <person name="Castanera R."/>
            <person name="Alfaro M."/>
            <person name="Ramirez L."/>
            <person name="Pisabarro A.G."/>
            <person name="Kuo A."/>
            <person name="Tritt A."/>
            <person name="Lipzen A."/>
            <person name="He G."/>
            <person name="Yan M."/>
            <person name="Ng V."/>
            <person name="Cullen D."/>
            <person name="Martin F."/>
            <person name="Rosso M.-N."/>
            <person name="Henrissat B."/>
            <person name="Hibbett D."/>
            <person name="Martinez A.T."/>
            <person name="Grigoriev I.V."/>
        </authorList>
    </citation>
    <scope>NUCLEOTIDE SEQUENCE</scope>
    <source>
        <strain evidence="1">MF-IS2</strain>
    </source>
</reference>
<comment type="caution">
    <text evidence="1">The sequence shown here is derived from an EMBL/GenBank/DDBJ whole genome shotgun (WGS) entry which is preliminary data.</text>
</comment>
<organism evidence="1 2">
    <name type="scientific">Macrolepiota fuliginosa MF-IS2</name>
    <dbReference type="NCBI Taxonomy" id="1400762"/>
    <lineage>
        <taxon>Eukaryota</taxon>
        <taxon>Fungi</taxon>
        <taxon>Dikarya</taxon>
        <taxon>Basidiomycota</taxon>
        <taxon>Agaricomycotina</taxon>
        <taxon>Agaricomycetes</taxon>
        <taxon>Agaricomycetidae</taxon>
        <taxon>Agaricales</taxon>
        <taxon>Agaricineae</taxon>
        <taxon>Agaricaceae</taxon>
        <taxon>Macrolepiota</taxon>
    </lineage>
</organism>
<evidence type="ECO:0000313" key="2">
    <source>
        <dbReference type="Proteomes" id="UP000807342"/>
    </source>
</evidence>
<dbReference type="EMBL" id="MU151073">
    <property type="protein sequence ID" value="KAF9452234.1"/>
    <property type="molecule type" value="Genomic_DNA"/>
</dbReference>
<evidence type="ECO:0000313" key="1">
    <source>
        <dbReference type="EMBL" id="KAF9452234.1"/>
    </source>
</evidence>
<gene>
    <name evidence="1" type="ORF">P691DRAFT_246282</name>
</gene>
<dbReference type="AlphaFoldDB" id="A0A9P5XKS5"/>
<proteinExistence type="predicted"/>
<sequence length="109" mass="11927">MVRTFLQVLTNTDNYCGLVPLLPHLYGSSFFSDRKCCLPVPSEASAWERNTLAEISSGLYLVYTKGHVCRICSDVPPSLITFKIFYSSSVPSSSFGCLPPDHPTATSTS</sequence>